<evidence type="ECO:0000313" key="3">
    <source>
        <dbReference type="Proteomes" id="UP000240883"/>
    </source>
</evidence>
<keyword evidence="3" id="KW-1185">Reference proteome</keyword>
<feature type="region of interest" description="Disordered" evidence="1">
    <location>
        <begin position="79"/>
        <end position="101"/>
    </location>
</feature>
<reference evidence="2 3" key="1">
    <citation type="journal article" date="2018" name="Front. Microbiol.">
        <title>Genome-Wide Analysis of Corynespora cassiicola Leaf Fall Disease Putative Effectors.</title>
        <authorList>
            <person name="Lopez D."/>
            <person name="Ribeiro S."/>
            <person name="Label P."/>
            <person name="Fumanal B."/>
            <person name="Venisse J.S."/>
            <person name="Kohler A."/>
            <person name="de Oliveira R.R."/>
            <person name="Labutti K."/>
            <person name="Lipzen A."/>
            <person name="Lail K."/>
            <person name="Bauer D."/>
            <person name="Ohm R.A."/>
            <person name="Barry K.W."/>
            <person name="Spatafora J."/>
            <person name="Grigoriev I.V."/>
            <person name="Martin F.M."/>
            <person name="Pujade-Renaud V."/>
        </authorList>
    </citation>
    <scope>NUCLEOTIDE SEQUENCE [LARGE SCALE GENOMIC DNA]</scope>
    <source>
        <strain evidence="2 3">Philippines</strain>
    </source>
</reference>
<evidence type="ECO:0000256" key="1">
    <source>
        <dbReference type="SAM" id="MobiDB-lite"/>
    </source>
</evidence>
<organism evidence="2 3">
    <name type="scientific">Corynespora cassiicola Philippines</name>
    <dbReference type="NCBI Taxonomy" id="1448308"/>
    <lineage>
        <taxon>Eukaryota</taxon>
        <taxon>Fungi</taxon>
        <taxon>Dikarya</taxon>
        <taxon>Ascomycota</taxon>
        <taxon>Pezizomycotina</taxon>
        <taxon>Dothideomycetes</taxon>
        <taxon>Pleosporomycetidae</taxon>
        <taxon>Pleosporales</taxon>
        <taxon>Corynesporascaceae</taxon>
        <taxon>Corynespora</taxon>
    </lineage>
</organism>
<sequence>MFRLAVALFSTAYDESSTEVKVFESQLSKTWISWRGLHYVRLDNLSFAQPFQNWSCVDTGSTSSRPRKGPKLVKLAAVADGHGGNEGGGRREHSGAVRNGW</sequence>
<gene>
    <name evidence="2" type="ORF">BS50DRAFT_274697</name>
</gene>
<dbReference type="Proteomes" id="UP000240883">
    <property type="component" value="Unassembled WGS sequence"/>
</dbReference>
<proteinExistence type="predicted"/>
<evidence type="ECO:0000313" key="2">
    <source>
        <dbReference type="EMBL" id="PSN71131.1"/>
    </source>
</evidence>
<protein>
    <submittedName>
        <fullName evidence="2">Uncharacterized protein</fullName>
    </submittedName>
</protein>
<dbReference type="AlphaFoldDB" id="A0A2T2P0C8"/>
<name>A0A2T2P0C8_CORCC</name>
<accession>A0A2T2P0C8</accession>
<dbReference type="EMBL" id="KZ678131">
    <property type="protein sequence ID" value="PSN71131.1"/>
    <property type="molecule type" value="Genomic_DNA"/>
</dbReference>